<dbReference type="InterPro" id="IPR051790">
    <property type="entry name" value="Cytochrome_c-biogenesis_DsbD"/>
</dbReference>
<keyword evidence="2" id="KW-1133">Transmembrane helix</keyword>
<feature type="transmembrane region" description="Helical" evidence="2">
    <location>
        <begin position="259"/>
        <end position="277"/>
    </location>
</feature>
<dbReference type="Proteomes" id="UP000298313">
    <property type="component" value="Unassembled WGS sequence"/>
</dbReference>
<feature type="transmembrane region" description="Helical" evidence="2">
    <location>
        <begin position="203"/>
        <end position="224"/>
    </location>
</feature>
<feature type="transmembrane region" description="Helical" evidence="2">
    <location>
        <begin position="77"/>
        <end position="100"/>
    </location>
</feature>
<reference evidence="3 4" key="1">
    <citation type="submission" date="2019-03" db="EMBL/GenBank/DDBJ databases">
        <title>Genomics of glacier-inhabiting Cryobacterium strains.</title>
        <authorList>
            <person name="Liu Q."/>
            <person name="Xin Y.-H."/>
        </authorList>
    </citation>
    <scope>NUCLEOTIDE SEQUENCE [LARGE SCALE GENOMIC DNA]</scope>
    <source>
        <strain evidence="3 4">Hh4</strain>
    </source>
</reference>
<organism evidence="3 4">
    <name type="scientific">Cryobacterium fucosi</name>
    <dbReference type="NCBI Taxonomy" id="1259157"/>
    <lineage>
        <taxon>Bacteria</taxon>
        <taxon>Bacillati</taxon>
        <taxon>Actinomycetota</taxon>
        <taxon>Actinomycetes</taxon>
        <taxon>Micrococcales</taxon>
        <taxon>Microbacteriaceae</taxon>
        <taxon>Cryobacterium</taxon>
    </lineage>
</organism>
<feature type="transmembrane region" description="Helical" evidence="2">
    <location>
        <begin position="46"/>
        <end position="70"/>
    </location>
</feature>
<feature type="transmembrane region" description="Helical" evidence="2">
    <location>
        <begin position="150"/>
        <end position="175"/>
    </location>
</feature>
<keyword evidence="4" id="KW-1185">Reference proteome</keyword>
<dbReference type="RefSeq" id="WP_134522971.1">
    <property type="nucleotide sequence ID" value="NZ_SOHH01000056.1"/>
</dbReference>
<sequence>MGQVLLSTAILAAFLGGVVALMAPCCASVMLPAFFASSFRSRTQILAMTLVFAAGVGTIILPIALGAAVLSRVLFQYHFGIFSVVGLAMVGLGIATLVGWKMMLPMPSGRGGGSGIGSVYGLGVFSGAASACCAPVLAGVAALSGAASSVPAAVAVGVAYVFGMVAPLCVLALVWDRKNWGASRLLSSTTVPIGPGARWRLPLGTLLSGGLMIAMGVITVVLAVQGPGMSPDGWQVGLAAALGHWAAVIQQFLSFVPGWISTLAVFAALGVLVWKAVGSRRRSGSQTSDAAETESCASCTTEHTKLETSPEALASTRSTKESSTMQAEESE</sequence>
<dbReference type="EMBL" id="SOHH01000056">
    <property type="protein sequence ID" value="TFD79183.1"/>
    <property type="molecule type" value="Genomic_DNA"/>
</dbReference>
<feature type="region of interest" description="Disordered" evidence="1">
    <location>
        <begin position="283"/>
        <end position="331"/>
    </location>
</feature>
<feature type="compositionally biased region" description="Polar residues" evidence="1">
    <location>
        <begin position="315"/>
        <end position="331"/>
    </location>
</feature>
<feature type="compositionally biased region" description="Polar residues" evidence="1">
    <location>
        <begin position="284"/>
        <end position="301"/>
    </location>
</feature>
<dbReference type="OrthoDB" id="4332145at2"/>
<accession>A0A4R9BAL9</accession>
<comment type="caution">
    <text evidence="3">The sequence shown here is derived from an EMBL/GenBank/DDBJ whole genome shotgun (WGS) entry which is preliminary data.</text>
</comment>
<keyword evidence="2" id="KW-0472">Membrane</keyword>
<evidence type="ECO:0000256" key="1">
    <source>
        <dbReference type="SAM" id="MobiDB-lite"/>
    </source>
</evidence>
<protein>
    <submittedName>
        <fullName evidence="3">Cytochrome c biogenesis protein CcdA</fullName>
    </submittedName>
</protein>
<keyword evidence="2" id="KW-0812">Transmembrane</keyword>
<feature type="transmembrane region" description="Helical" evidence="2">
    <location>
        <begin position="120"/>
        <end position="143"/>
    </location>
</feature>
<evidence type="ECO:0000256" key="2">
    <source>
        <dbReference type="SAM" id="Phobius"/>
    </source>
</evidence>
<evidence type="ECO:0000313" key="4">
    <source>
        <dbReference type="Proteomes" id="UP000298313"/>
    </source>
</evidence>
<dbReference type="PANTHER" id="PTHR31272">
    <property type="entry name" value="CYTOCHROME C-TYPE BIOGENESIS PROTEIN HI_1454-RELATED"/>
    <property type="match status" value="1"/>
</dbReference>
<evidence type="ECO:0000313" key="3">
    <source>
        <dbReference type="EMBL" id="TFD79183.1"/>
    </source>
</evidence>
<dbReference type="PANTHER" id="PTHR31272:SF4">
    <property type="entry name" value="CYTOCHROME C-TYPE BIOGENESIS PROTEIN HI_1454-RELATED"/>
    <property type="match status" value="1"/>
</dbReference>
<proteinExistence type="predicted"/>
<name>A0A4R9BAL9_9MICO</name>
<dbReference type="AlphaFoldDB" id="A0A4R9BAL9"/>
<gene>
    <name evidence="3" type="ORF">E3T48_06305</name>
</gene>